<dbReference type="GO" id="GO:0008233">
    <property type="term" value="F:peptidase activity"/>
    <property type="evidence" value="ECO:0007669"/>
    <property type="project" value="UniProtKB-KW"/>
</dbReference>
<dbReference type="EMBL" id="QJKC01000008">
    <property type="protein sequence ID" value="PXX47973.1"/>
    <property type="molecule type" value="Genomic_DNA"/>
</dbReference>
<dbReference type="CDD" id="cd03405">
    <property type="entry name" value="SPFH_HflC"/>
    <property type="match status" value="1"/>
</dbReference>
<sequence>MARSYKGAGLVGALAVLWLLSSSFYTLSEGQKGLIIRLGAPIDVDAEPGLKFKLPLVDSLQFYDVRLQTLAPPPEQIILGDEKRLEVETYTRYRIANPLRFYQALRTEDQARLQLTQLVSTSLRRELGKVPLKSLLSEERTRIVQQIQQETATRARSLGIEVTEVRLHRADLPLETSQAIYDRMKSARQQEARELRAQGGQWAQEIQAKADGERTVILSEAQRQSAIIHGEADAQANKVLAAAFSKDPKFYKFYRSLQTYRQALSDSAPTLLLTPDSALLHDFRNGPATGKP</sequence>
<dbReference type="GO" id="GO:0006508">
    <property type="term" value="P:proteolysis"/>
    <property type="evidence" value="ECO:0007669"/>
    <property type="project" value="UniProtKB-KW"/>
</dbReference>
<keyword evidence="4" id="KW-1133">Transmembrane helix</keyword>
<dbReference type="RefSeq" id="WP_059284368.1">
    <property type="nucleotide sequence ID" value="NZ_LNQU01000001.1"/>
</dbReference>
<dbReference type="Pfam" id="PF01145">
    <property type="entry name" value="Band_7"/>
    <property type="match status" value="1"/>
</dbReference>
<keyword evidence="5" id="KW-0472">Membrane</keyword>
<evidence type="ECO:0000313" key="8">
    <source>
        <dbReference type="EMBL" id="PXX47973.1"/>
    </source>
</evidence>
<dbReference type="Gene3D" id="3.30.479.30">
    <property type="entry name" value="Band 7 domain"/>
    <property type="match status" value="1"/>
</dbReference>
<dbReference type="InterPro" id="IPR010200">
    <property type="entry name" value="HflC"/>
</dbReference>
<evidence type="ECO:0000256" key="6">
    <source>
        <dbReference type="PIRNR" id="PIRNR005651"/>
    </source>
</evidence>
<keyword evidence="8" id="KW-0645">Protease</keyword>
<evidence type="ECO:0000256" key="5">
    <source>
        <dbReference type="ARBA" id="ARBA00023136"/>
    </source>
</evidence>
<protein>
    <recommendedName>
        <fullName evidence="6">Protein HflC</fullName>
    </recommendedName>
</protein>
<keyword evidence="3" id="KW-0812">Transmembrane</keyword>
<dbReference type="InterPro" id="IPR001972">
    <property type="entry name" value="Stomatin_HflK_fam"/>
</dbReference>
<feature type="domain" description="Band 7" evidence="7">
    <location>
        <begin position="22"/>
        <end position="184"/>
    </location>
</feature>
<dbReference type="AlphaFoldDB" id="A0A318JH15"/>
<evidence type="ECO:0000256" key="4">
    <source>
        <dbReference type="ARBA" id="ARBA00022989"/>
    </source>
</evidence>
<organism evidence="8 9">
    <name type="scientific">Aquitalea magnusonii</name>
    <dbReference type="NCBI Taxonomy" id="332411"/>
    <lineage>
        <taxon>Bacteria</taxon>
        <taxon>Pseudomonadati</taxon>
        <taxon>Pseudomonadota</taxon>
        <taxon>Betaproteobacteria</taxon>
        <taxon>Neisseriales</taxon>
        <taxon>Chromobacteriaceae</taxon>
        <taxon>Aquitalea</taxon>
    </lineage>
</organism>
<comment type="subcellular location">
    <subcellularLocation>
        <location evidence="1">Membrane</location>
        <topology evidence="1">Single-pass membrane protein</topology>
    </subcellularLocation>
</comment>
<dbReference type="PRINTS" id="PR00721">
    <property type="entry name" value="STOMATIN"/>
</dbReference>
<evidence type="ECO:0000256" key="1">
    <source>
        <dbReference type="ARBA" id="ARBA00004167"/>
    </source>
</evidence>
<evidence type="ECO:0000259" key="7">
    <source>
        <dbReference type="SMART" id="SM00244"/>
    </source>
</evidence>
<comment type="caution">
    <text evidence="8">The sequence shown here is derived from an EMBL/GenBank/DDBJ whole genome shotgun (WGS) entry which is preliminary data.</text>
</comment>
<comment type="similarity">
    <text evidence="2 6">Belongs to the band 7/mec-2 family. HflC subfamily.</text>
</comment>
<dbReference type="OrthoDB" id="9812991at2"/>
<evidence type="ECO:0000256" key="3">
    <source>
        <dbReference type="ARBA" id="ARBA00022692"/>
    </source>
</evidence>
<keyword evidence="8" id="KW-0378">Hydrolase</keyword>
<evidence type="ECO:0000256" key="2">
    <source>
        <dbReference type="ARBA" id="ARBA00007862"/>
    </source>
</evidence>
<name>A0A318JH15_9NEIS</name>
<dbReference type="PANTHER" id="PTHR42911">
    <property type="entry name" value="MODULATOR OF FTSH PROTEASE HFLC"/>
    <property type="match status" value="1"/>
</dbReference>
<accession>A0A318JH15</accession>
<dbReference type="InterPro" id="IPR036013">
    <property type="entry name" value="Band_7/SPFH_dom_sf"/>
</dbReference>
<dbReference type="SMART" id="SM00244">
    <property type="entry name" value="PHB"/>
    <property type="match status" value="1"/>
</dbReference>
<keyword evidence="9" id="KW-1185">Reference proteome</keyword>
<dbReference type="SUPFAM" id="SSF117892">
    <property type="entry name" value="Band 7/SPFH domain"/>
    <property type="match status" value="1"/>
</dbReference>
<dbReference type="GO" id="GO:0016020">
    <property type="term" value="C:membrane"/>
    <property type="evidence" value="ECO:0007669"/>
    <property type="project" value="UniProtKB-SubCell"/>
</dbReference>
<reference evidence="8 9" key="1">
    <citation type="submission" date="2018-05" db="EMBL/GenBank/DDBJ databases">
        <title>Genomic Encyclopedia of Type Strains, Phase IV (KMG-IV): sequencing the most valuable type-strain genomes for metagenomic binning, comparative biology and taxonomic classification.</title>
        <authorList>
            <person name="Goeker M."/>
        </authorList>
    </citation>
    <scope>NUCLEOTIDE SEQUENCE [LARGE SCALE GENOMIC DNA]</scope>
    <source>
        <strain evidence="8 9">DSM 25134</strain>
    </source>
</reference>
<comment type="function">
    <text evidence="6">HflC and HflK could regulate a protease.</text>
</comment>
<dbReference type="Proteomes" id="UP000248395">
    <property type="component" value="Unassembled WGS sequence"/>
</dbReference>
<evidence type="ECO:0000313" key="9">
    <source>
        <dbReference type="Proteomes" id="UP000248395"/>
    </source>
</evidence>
<dbReference type="PIRSF" id="PIRSF005651">
    <property type="entry name" value="HflC"/>
    <property type="match status" value="1"/>
</dbReference>
<gene>
    <name evidence="8" type="ORF">DFR38_10859</name>
</gene>
<proteinExistence type="inferred from homology"/>
<dbReference type="InterPro" id="IPR001107">
    <property type="entry name" value="Band_7"/>
</dbReference>
<dbReference type="PANTHER" id="PTHR42911:SF1">
    <property type="entry name" value="MODULATOR OF FTSH PROTEASE HFLC"/>
    <property type="match status" value="1"/>
</dbReference>